<accession>A0A0R0FSA8</accession>
<sequence>MLQGLKLVCESGLKDVICEIDSMELIRLIAQDNSHFHPYAAIKEFKVHSWNILFSHTLREGNSCANLLPKIGSSSTTP</sequence>
<dbReference type="InterPro" id="IPR044730">
    <property type="entry name" value="RNase_H-like_dom_plant"/>
</dbReference>
<dbReference type="EnsemblPlants" id="KRH05627">
    <property type="protein sequence ID" value="KRH05627"/>
    <property type="gene ID" value="GLYMA_17G238500"/>
</dbReference>
<gene>
    <name evidence="2" type="ORF">GLYMA_17G238500</name>
</gene>
<name>A0A0R0FSA8_SOYBN</name>
<dbReference type="GO" id="GO:0004523">
    <property type="term" value="F:RNA-DNA hybrid ribonuclease activity"/>
    <property type="evidence" value="ECO:0007669"/>
    <property type="project" value="InterPro"/>
</dbReference>
<dbReference type="Proteomes" id="UP000008827">
    <property type="component" value="Chromosome 17"/>
</dbReference>
<organism evidence="2">
    <name type="scientific">Glycine max</name>
    <name type="common">Soybean</name>
    <name type="synonym">Glycine hispida</name>
    <dbReference type="NCBI Taxonomy" id="3847"/>
    <lineage>
        <taxon>Eukaryota</taxon>
        <taxon>Viridiplantae</taxon>
        <taxon>Streptophyta</taxon>
        <taxon>Embryophyta</taxon>
        <taxon>Tracheophyta</taxon>
        <taxon>Spermatophyta</taxon>
        <taxon>Magnoliopsida</taxon>
        <taxon>eudicotyledons</taxon>
        <taxon>Gunneridae</taxon>
        <taxon>Pentapetalae</taxon>
        <taxon>rosids</taxon>
        <taxon>fabids</taxon>
        <taxon>Fabales</taxon>
        <taxon>Fabaceae</taxon>
        <taxon>Papilionoideae</taxon>
        <taxon>50 kb inversion clade</taxon>
        <taxon>NPAAA clade</taxon>
        <taxon>indigoferoid/millettioid clade</taxon>
        <taxon>Phaseoleae</taxon>
        <taxon>Glycine</taxon>
        <taxon>Glycine subgen. Soja</taxon>
    </lineage>
</organism>
<dbReference type="Pfam" id="PF13456">
    <property type="entry name" value="RVT_3"/>
    <property type="match status" value="1"/>
</dbReference>
<evidence type="ECO:0000259" key="1">
    <source>
        <dbReference type="Pfam" id="PF13456"/>
    </source>
</evidence>
<reference evidence="2 3" key="1">
    <citation type="journal article" date="2010" name="Nature">
        <title>Genome sequence of the palaeopolyploid soybean.</title>
        <authorList>
            <person name="Schmutz J."/>
            <person name="Cannon S.B."/>
            <person name="Schlueter J."/>
            <person name="Ma J."/>
            <person name="Mitros T."/>
            <person name="Nelson W."/>
            <person name="Hyten D.L."/>
            <person name="Song Q."/>
            <person name="Thelen J.J."/>
            <person name="Cheng J."/>
            <person name="Xu D."/>
            <person name="Hellsten U."/>
            <person name="May G.D."/>
            <person name="Yu Y."/>
            <person name="Sakurai T."/>
            <person name="Umezawa T."/>
            <person name="Bhattacharyya M.K."/>
            <person name="Sandhu D."/>
            <person name="Valliyodan B."/>
            <person name="Lindquist E."/>
            <person name="Peto M."/>
            <person name="Grant D."/>
            <person name="Shu S."/>
            <person name="Goodstein D."/>
            <person name="Barry K."/>
            <person name="Futrell-Griggs M."/>
            <person name="Abernathy B."/>
            <person name="Du J."/>
            <person name="Tian Z."/>
            <person name="Zhu L."/>
            <person name="Gill N."/>
            <person name="Joshi T."/>
            <person name="Libault M."/>
            <person name="Sethuraman A."/>
            <person name="Zhang X.-C."/>
            <person name="Shinozaki K."/>
            <person name="Nguyen H.T."/>
            <person name="Wing R.A."/>
            <person name="Cregan P."/>
            <person name="Specht J."/>
            <person name="Grimwood J."/>
            <person name="Rokhsar D."/>
            <person name="Stacey G."/>
            <person name="Shoemaker R.C."/>
            <person name="Jackson S.A."/>
        </authorList>
    </citation>
    <scope>NUCLEOTIDE SEQUENCE</scope>
    <source>
        <strain evidence="3">cv. Williams 82</strain>
        <tissue evidence="2">Callus</tissue>
    </source>
</reference>
<dbReference type="PANTHER" id="PTHR34023:SF5">
    <property type="entry name" value="RNASE H TYPE-1 DOMAIN-CONTAINING PROTEIN"/>
    <property type="match status" value="1"/>
</dbReference>
<dbReference type="EMBL" id="CM000850">
    <property type="protein sequence ID" value="KRH05627.1"/>
    <property type="molecule type" value="Genomic_DNA"/>
</dbReference>
<dbReference type="OMA" id="HVICEID"/>
<feature type="domain" description="RNase H type-1" evidence="1">
    <location>
        <begin position="2"/>
        <end position="68"/>
    </location>
</feature>
<proteinExistence type="predicted"/>
<evidence type="ECO:0000313" key="2">
    <source>
        <dbReference type="EMBL" id="KRH05627.1"/>
    </source>
</evidence>
<evidence type="ECO:0000313" key="4">
    <source>
        <dbReference type="Proteomes" id="UP000008827"/>
    </source>
</evidence>
<dbReference type="PANTHER" id="PTHR34023">
    <property type="entry name" value="RNASE H DOMAIN-CONTAINING PROTEIN"/>
    <property type="match status" value="1"/>
</dbReference>
<keyword evidence="4" id="KW-1185">Reference proteome</keyword>
<evidence type="ECO:0000313" key="3">
    <source>
        <dbReference type="EnsemblPlants" id="KRH05627"/>
    </source>
</evidence>
<reference evidence="3" key="2">
    <citation type="submission" date="2018-02" db="UniProtKB">
        <authorList>
            <consortium name="EnsemblPlants"/>
        </authorList>
    </citation>
    <scope>IDENTIFICATION</scope>
    <source>
        <strain evidence="3">Williams 82</strain>
    </source>
</reference>
<dbReference type="InParanoid" id="A0A0R0FSA8"/>
<dbReference type="GO" id="GO:0003676">
    <property type="term" value="F:nucleic acid binding"/>
    <property type="evidence" value="ECO:0007669"/>
    <property type="project" value="InterPro"/>
</dbReference>
<dbReference type="AlphaFoldDB" id="A0A0R0FSA8"/>
<reference evidence="2" key="3">
    <citation type="submission" date="2018-07" db="EMBL/GenBank/DDBJ databases">
        <title>WGS assembly of Glycine max.</title>
        <authorList>
            <person name="Schmutz J."/>
            <person name="Cannon S."/>
            <person name="Schlueter J."/>
            <person name="Ma J."/>
            <person name="Mitros T."/>
            <person name="Nelson W."/>
            <person name="Hyten D."/>
            <person name="Song Q."/>
            <person name="Thelen J."/>
            <person name="Cheng J."/>
            <person name="Xu D."/>
            <person name="Hellsten U."/>
            <person name="May G."/>
            <person name="Yu Y."/>
            <person name="Sakurai T."/>
            <person name="Umezawa T."/>
            <person name="Bhattacharyya M."/>
            <person name="Sandhu D."/>
            <person name="Valliyodan B."/>
            <person name="Lindquist E."/>
            <person name="Peto M."/>
            <person name="Grant D."/>
            <person name="Shu S."/>
            <person name="Goodstein D."/>
            <person name="Barry K."/>
            <person name="Futrell-Griggs M."/>
            <person name="Abernathy B."/>
            <person name="Du J."/>
            <person name="Tian Z."/>
            <person name="Zhu L."/>
            <person name="Gill N."/>
            <person name="Joshi T."/>
            <person name="Libault M."/>
            <person name="Sethuraman A."/>
            <person name="Zhang X."/>
            <person name="Shinozaki K."/>
            <person name="Nguyen H."/>
            <person name="Wing R."/>
            <person name="Cregan P."/>
            <person name="Specht J."/>
            <person name="Grimwood J."/>
            <person name="Rokhsar D."/>
            <person name="Stacey G."/>
            <person name="Shoemaker R."/>
            <person name="Jackson S."/>
        </authorList>
    </citation>
    <scope>NUCLEOTIDE SEQUENCE</scope>
    <source>
        <tissue evidence="2">Callus</tissue>
    </source>
</reference>
<dbReference type="Gramene" id="KRH05627">
    <property type="protein sequence ID" value="KRH05627"/>
    <property type="gene ID" value="GLYMA_17G238500"/>
</dbReference>
<dbReference type="CDD" id="cd06222">
    <property type="entry name" value="RNase_H_like"/>
    <property type="match status" value="1"/>
</dbReference>
<protein>
    <recommendedName>
        <fullName evidence="1">RNase H type-1 domain-containing protein</fullName>
    </recommendedName>
</protein>
<dbReference type="InterPro" id="IPR002156">
    <property type="entry name" value="RNaseH_domain"/>
</dbReference>